<dbReference type="CDD" id="cd05233">
    <property type="entry name" value="SDR_c"/>
    <property type="match status" value="1"/>
</dbReference>
<protein>
    <submittedName>
        <fullName evidence="3">NAD(P)-dependent dehydrogenase, short-chain alcohol dehydrogenase family</fullName>
    </submittedName>
</protein>
<keyword evidence="2" id="KW-0560">Oxidoreductase</keyword>
<sequence>MEEKNMLITGSNRGTGYAVAKYFDTKGYVVHSLNKTLKGEAWMNELQCDLSKPKEIRAAVDRLKEKTGTISLCFLNAAVRKLSSIKEMPEKDWLYSVNTNLNASFLLLKYLTPSLESSGEGRVIIMGSHAADHYFEGGAAYCATKAALKALSEVYIQETRDRGIRTTLINAGAIKNRSKTHDDKKIEPEKLAAFIYQIARASGNMLIGEVELRPLDTVSPPDRGIAKIQYI</sequence>
<evidence type="ECO:0000256" key="1">
    <source>
        <dbReference type="ARBA" id="ARBA00006484"/>
    </source>
</evidence>
<proteinExistence type="inferred from homology"/>
<dbReference type="OrthoDB" id="658698at2"/>
<dbReference type="PRINTS" id="PR00081">
    <property type="entry name" value="GDHRDH"/>
</dbReference>
<keyword evidence="4" id="KW-1185">Reference proteome</keyword>
<dbReference type="Proteomes" id="UP000184041">
    <property type="component" value="Unassembled WGS sequence"/>
</dbReference>
<dbReference type="InterPro" id="IPR002347">
    <property type="entry name" value="SDR_fam"/>
</dbReference>
<dbReference type="GO" id="GO:0016491">
    <property type="term" value="F:oxidoreductase activity"/>
    <property type="evidence" value="ECO:0007669"/>
    <property type="project" value="UniProtKB-KW"/>
</dbReference>
<evidence type="ECO:0000313" key="4">
    <source>
        <dbReference type="Proteomes" id="UP000184041"/>
    </source>
</evidence>
<dbReference type="Gene3D" id="3.40.50.720">
    <property type="entry name" value="NAD(P)-binding Rossmann-like Domain"/>
    <property type="match status" value="1"/>
</dbReference>
<gene>
    <name evidence="3" type="ORF">SAMN05443144_12811</name>
</gene>
<dbReference type="Pfam" id="PF00106">
    <property type="entry name" value="adh_short"/>
    <property type="match status" value="1"/>
</dbReference>
<dbReference type="PANTHER" id="PTHR43669">
    <property type="entry name" value="5-KETO-D-GLUCONATE 5-REDUCTASE"/>
    <property type="match status" value="1"/>
</dbReference>
<accession>A0A1M5JQP8</accession>
<dbReference type="STRING" id="1194090.SAMN05443144_12811"/>
<evidence type="ECO:0000256" key="2">
    <source>
        <dbReference type="ARBA" id="ARBA00023002"/>
    </source>
</evidence>
<reference evidence="3 4" key="1">
    <citation type="submission" date="2016-11" db="EMBL/GenBank/DDBJ databases">
        <authorList>
            <person name="Jaros S."/>
            <person name="Januszkiewicz K."/>
            <person name="Wedrychowicz H."/>
        </authorList>
    </citation>
    <scope>NUCLEOTIDE SEQUENCE [LARGE SCALE GENOMIC DNA]</scope>
    <source>
        <strain evidence="3 4">DSM 21986</strain>
    </source>
</reference>
<dbReference type="PANTHER" id="PTHR43669:SF3">
    <property type="entry name" value="ALCOHOL DEHYDROGENASE, PUTATIVE (AFU_ORTHOLOGUE AFUA_3G03445)-RELATED"/>
    <property type="match status" value="1"/>
</dbReference>
<dbReference type="EMBL" id="FQUS01000028">
    <property type="protein sequence ID" value="SHG42610.1"/>
    <property type="molecule type" value="Genomic_DNA"/>
</dbReference>
<evidence type="ECO:0000313" key="3">
    <source>
        <dbReference type="EMBL" id="SHG42610.1"/>
    </source>
</evidence>
<organism evidence="3 4">
    <name type="scientific">Fodinibius roseus</name>
    <dbReference type="NCBI Taxonomy" id="1194090"/>
    <lineage>
        <taxon>Bacteria</taxon>
        <taxon>Pseudomonadati</taxon>
        <taxon>Balneolota</taxon>
        <taxon>Balneolia</taxon>
        <taxon>Balneolales</taxon>
        <taxon>Balneolaceae</taxon>
        <taxon>Fodinibius</taxon>
    </lineage>
</organism>
<dbReference type="AlphaFoldDB" id="A0A1M5JQP8"/>
<dbReference type="RefSeq" id="WP_073067918.1">
    <property type="nucleotide sequence ID" value="NZ_FQUS01000028.1"/>
</dbReference>
<dbReference type="SUPFAM" id="SSF51735">
    <property type="entry name" value="NAD(P)-binding Rossmann-fold domains"/>
    <property type="match status" value="1"/>
</dbReference>
<name>A0A1M5JQP8_9BACT</name>
<comment type="similarity">
    <text evidence="1">Belongs to the short-chain dehydrogenases/reductases (SDR) family.</text>
</comment>
<dbReference type="InterPro" id="IPR036291">
    <property type="entry name" value="NAD(P)-bd_dom_sf"/>
</dbReference>